<gene>
    <name evidence="1" type="ORF">K1T71_010505</name>
</gene>
<evidence type="ECO:0000313" key="2">
    <source>
        <dbReference type="Proteomes" id="UP000824533"/>
    </source>
</evidence>
<organism evidence="1 2">
    <name type="scientific">Dendrolimus kikuchii</name>
    <dbReference type="NCBI Taxonomy" id="765133"/>
    <lineage>
        <taxon>Eukaryota</taxon>
        <taxon>Metazoa</taxon>
        <taxon>Ecdysozoa</taxon>
        <taxon>Arthropoda</taxon>
        <taxon>Hexapoda</taxon>
        <taxon>Insecta</taxon>
        <taxon>Pterygota</taxon>
        <taxon>Neoptera</taxon>
        <taxon>Endopterygota</taxon>
        <taxon>Lepidoptera</taxon>
        <taxon>Glossata</taxon>
        <taxon>Ditrysia</taxon>
        <taxon>Bombycoidea</taxon>
        <taxon>Lasiocampidae</taxon>
        <taxon>Dendrolimus</taxon>
    </lineage>
</organism>
<dbReference type="Proteomes" id="UP000824533">
    <property type="component" value="Linkage Group LG18"/>
</dbReference>
<accession>A0ACC1CRP9</accession>
<comment type="caution">
    <text evidence="1">The sequence shown here is derived from an EMBL/GenBank/DDBJ whole genome shotgun (WGS) entry which is preliminary data.</text>
</comment>
<dbReference type="EMBL" id="CM034404">
    <property type="protein sequence ID" value="KAJ0174359.1"/>
    <property type="molecule type" value="Genomic_DNA"/>
</dbReference>
<protein>
    <submittedName>
        <fullName evidence="1">Uncharacterized protein</fullName>
    </submittedName>
</protein>
<reference evidence="1 2" key="1">
    <citation type="journal article" date="2021" name="Front. Genet.">
        <title>Chromosome-Level Genome Assembly Reveals Significant Gene Expansion in the Toll and IMD Signaling Pathways of Dendrolimus kikuchii.</title>
        <authorList>
            <person name="Zhou J."/>
            <person name="Wu P."/>
            <person name="Xiong Z."/>
            <person name="Liu N."/>
            <person name="Zhao N."/>
            <person name="Ji M."/>
            <person name="Qiu Y."/>
            <person name="Yang B."/>
        </authorList>
    </citation>
    <scope>NUCLEOTIDE SEQUENCE [LARGE SCALE GENOMIC DNA]</scope>
    <source>
        <strain evidence="1">Ann1</strain>
    </source>
</reference>
<keyword evidence="2" id="KW-1185">Reference proteome</keyword>
<sequence>MNSLQASRLSFVVLLIVSAFCKQKHDKEIKLLKNEYDKVKVRNEFMEISLRNKYNNCKKYSEKRLLKQVVTNKGRTGANCEVLGLKGPVRVTIKEKLENKKTKEEIEKFFIREDNLAVNSNIPRVDRRVADSLYEVDREVDDEVITDERVMKSVENNDSAIIRSDRVNEKGCVPGNDFKKARDETCGKSSNSEVINDELYSKSDTSEEKIDEIAIETLYLHDK</sequence>
<name>A0ACC1CRP9_9NEOP</name>
<proteinExistence type="predicted"/>
<evidence type="ECO:0000313" key="1">
    <source>
        <dbReference type="EMBL" id="KAJ0174359.1"/>
    </source>
</evidence>